<organism evidence="1 2">
    <name type="scientific">Zhongshania aliphaticivorans</name>
    <dbReference type="NCBI Taxonomy" id="1470434"/>
    <lineage>
        <taxon>Bacteria</taxon>
        <taxon>Pseudomonadati</taxon>
        <taxon>Pseudomonadota</taxon>
        <taxon>Gammaproteobacteria</taxon>
        <taxon>Cellvibrionales</taxon>
        <taxon>Spongiibacteraceae</taxon>
        <taxon>Zhongshania</taxon>
    </lineage>
</organism>
<dbReference type="Gene3D" id="3.40.30.10">
    <property type="entry name" value="Glutaredoxin"/>
    <property type="match status" value="1"/>
</dbReference>
<dbReference type="STRING" id="1470434.AZF00_07780"/>
<dbReference type="RefSeq" id="WP_008247623.1">
    <property type="nucleotide sequence ID" value="NZ_CP014544.1"/>
</dbReference>
<dbReference type="Proteomes" id="UP000074119">
    <property type="component" value="Chromosome"/>
</dbReference>
<accession>A0A127M4R1</accession>
<evidence type="ECO:0000313" key="1">
    <source>
        <dbReference type="EMBL" id="AMO68208.1"/>
    </source>
</evidence>
<gene>
    <name evidence="1" type="ORF">AZF00_07780</name>
</gene>
<dbReference type="InterPro" id="IPR036249">
    <property type="entry name" value="Thioredoxin-like_sf"/>
</dbReference>
<dbReference type="SUPFAM" id="SSF52833">
    <property type="entry name" value="Thioredoxin-like"/>
    <property type="match status" value="1"/>
</dbReference>
<evidence type="ECO:0000313" key="2">
    <source>
        <dbReference type="Proteomes" id="UP000074119"/>
    </source>
</evidence>
<proteinExistence type="predicted"/>
<reference evidence="1 2" key="1">
    <citation type="submission" date="2015-12" db="EMBL/GenBank/DDBJ databases">
        <authorList>
            <person name="Shamseldin A."/>
            <person name="Moawad H."/>
            <person name="Abd El-Rahim W.M."/>
            <person name="Sadowsky M.J."/>
        </authorList>
    </citation>
    <scope>NUCLEOTIDE SEQUENCE [LARGE SCALE GENOMIC DNA]</scope>
    <source>
        <strain evidence="1 2">SM2</strain>
    </source>
</reference>
<dbReference type="KEGG" id="zal:AZF00_07780"/>
<dbReference type="EMBL" id="CP014544">
    <property type="protein sequence ID" value="AMO68208.1"/>
    <property type="molecule type" value="Genomic_DNA"/>
</dbReference>
<name>A0A127M4R1_9GAMM</name>
<protein>
    <submittedName>
        <fullName evidence="1">Glutaredoxin</fullName>
    </submittedName>
</protein>
<sequence length="90" mass="9660">MDAQASVTPFVLYGTSACHLCELAEAVLSELLAQGYDWQIEVVDIADDDKLLERYALSIPVLTRAGSGVELRWPFDGAAVLAFASEEVAG</sequence>
<dbReference type="AlphaFoldDB" id="A0A127M4R1"/>
<dbReference type="Pfam" id="PF05768">
    <property type="entry name" value="Glrx-like"/>
    <property type="match status" value="1"/>
</dbReference>
<dbReference type="InterPro" id="IPR008554">
    <property type="entry name" value="Glutaredoxin-like"/>
</dbReference>